<keyword evidence="3" id="KW-1185">Reference proteome</keyword>
<sequence>MASVTEERIVMTPKKKTAKSTTILMERKSVLANNNGKVHVAGGENAGIIVNKQIDSACNETSRHLFLEFRVFLRNAATNKYTQEKRVLSFWFNNQLPEKKRTGNAQEFFKRLVSPVDFPRDYVGFIKKIMKLMQNHFSSILQIEVEMTQEKEMDQLPNQPTKRGKILVDLNTLFVSNSLKFTEKKAPEEKLKEKELKKENVLKVIEESYPNSLTINDITRRFKTETTTIRYLISELVSAQLIKSVGTFVTGEEADSGASAYRRVHQNEDQVTVVKQMPRGQERSVNPSIAIITSQYHEKMAVDAVMTNKQTFMRYATVGEANVYTLGDIGDHRVVSTKITNYGKFPGCSHCVEHVFIVGVGGAVPHYTDFSKHVRLGDVVVSCPSIGSDKKFIYEYCQDVQLSNDGSAKFESRSWCPLSLGLQSIAQKLQDKWSSNYNEADWKSAFKSAMLELGDKEKSDGGWQRPPDPETDKLYMSVGEGNLIEVGHPVPLNNEEDPRSNGEPVVHLGPIAAGRKVAHNDQLRQLFANQNGILAYDSEVDAVVESIFGNRKDQYMLIRGMCDYQDGSSKSHQWKQYAALMAASVLKCIINEMPSSI</sequence>
<accession>A0A7R8HAL1</accession>
<feature type="domain" description="Winged helix-turn-helix" evidence="1">
    <location>
        <begin position="191"/>
        <end position="247"/>
    </location>
</feature>
<dbReference type="EMBL" id="HG994585">
    <property type="protein sequence ID" value="CAF2972406.1"/>
    <property type="molecule type" value="Genomic_DNA"/>
</dbReference>
<dbReference type="Gene3D" id="3.40.50.1580">
    <property type="entry name" value="Nucleoside phosphorylase domain"/>
    <property type="match status" value="1"/>
</dbReference>
<name>A0A7R8HAL1_LEPSM</name>
<dbReference type="GO" id="GO:0009116">
    <property type="term" value="P:nucleoside metabolic process"/>
    <property type="evidence" value="ECO:0007669"/>
    <property type="project" value="InterPro"/>
</dbReference>
<gene>
    <name evidence="2" type="ORF">LSAA_12189</name>
</gene>
<dbReference type="AlphaFoldDB" id="A0A7R8HAL1"/>
<dbReference type="Proteomes" id="UP000675881">
    <property type="component" value="Chromosome 6"/>
</dbReference>
<dbReference type="InterPro" id="IPR055121">
    <property type="entry name" value="HTH_69"/>
</dbReference>
<dbReference type="InterPro" id="IPR035994">
    <property type="entry name" value="Nucleoside_phosphorylase_sf"/>
</dbReference>
<dbReference type="PANTHER" id="PTHR47705">
    <property type="entry name" value="AGAP000321-PA"/>
    <property type="match status" value="1"/>
</dbReference>
<protein>
    <submittedName>
        <fullName evidence="2">(salmon louse) hypothetical protein</fullName>
    </submittedName>
</protein>
<dbReference type="GO" id="GO:0003824">
    <property type="term" value="F:catalytic activity"/>
    <property type="evidence" value="ECO:0007669"/>
    <property type="project" value="InterPro"/>
</dbReference>
<dbReference type="PANTHER" id="PTHR47705:SF1">
    <property type="entry name" value="PNP_UDP_1 DOMAIN-CONTAINING PROTEIN"/>
    <property type="match status" value="1"/>
</dbReference>
<evidence type="ECO:0000313" key="2">
    <source>
        <dbReference type="EMBL" id="CAF2972406.1"/>
    </source>
</evidence>
<organism evidence="2 3">
    <name type="scientific">Lepeophtheirus salmonis</name>
    <name type="common">Salmon louse</name>
    <name type="synonym">Caligus salmonis</name>
    <dbReference type="NCBI Taxonomy" id="72036"/>
    <lineage>
        <taxon>Eukaryota</taxon>
        <taxon>Metazoa</taxon>
        <taxon>Ecdysozoa</taxon>
        <taxon>Arthropoda</taxon>
        <taxon>Crustacea</taxon>
        <taxon>Multicrustacea</taxon>
        <taxon>Hexanauplia</taxon>
        <taxon>Copepoda</taxon>
        <taxon>Siphonostomatoida</taxon>
        <taxon>Caligidae</taxon>
        <taxon>Lepeophtheirus</taxon>
    </lineage>
</organism>
<dbReference type="Pfam" id="PF22979">
    <property type="entry name" value="HTH_69"/>
    <property type="match status" value="1"/>
</dbReference>
<proteinExistence type="predicted"/>
<evidence type="ECO:0000259" key="1">
    <source>
        <dbReference type="Pfam" id="PF22979"/>
    </source>
</evidence>
<evidence type="ECO:0000313" key="3">
    <source>
        <dbReference type="Proteomes" id="UP000675881"/>
    </source>
</evidence>
<dbReference type="OrthoDB" id="1577640at2759"/>
<reference evidence="2" key="1">
    <citation type="submission" date="2021-02" db="EMBL/GenBank/DDBJ databases">
        <authorList>
            <person name="Bekaert M."/>
        </authorList>
    </citation>
    <scope>NUCLEOTIDE SEQUENCE</scope>
    <source>
        <strain evidence="2">IoA-00</strain>
    </source>
</reference>